<feature type="domain" description="Histidine kinase/HSP90-like ATPase" evidence="2">
    <location>
        <begin position="25"/>
        <end position="133"/>
    </location>
</feature>
<evidence type="ECO:0000256" key="1">
    <source>
        <dbReference type="ARBA" id="ARBA00022527"/>
    </source>
</evidence>
<dbReference type="Pfam" id="PF13581">
    <property type="entry name" value="HATPase_c_2"/>
    <property type="match status" value="1"/>
</dbReference>
<keyword evidence="4" id="KW-1185">Reference proteome</keyword>
<name>A0A7H8T4E8_STRCX</name>
<dbReference type="AlphaFoldDB" id="A0A7H8T4E8"/>
<dbReference type="SUPFAM" id="SSF55874">
    <property type="entry name" value="ATPase domain of HSP90 chaperone/DNA topoisomerase II/histidine kinase"/>
    <property type="match status" value="1"/>
</dbReference>
<dbReference type="PANTHER" id="PTHR35526:SF3">
    <property type="entry name" value="ANTI-SIGMA-F FACTOR RSBW"/>
    <property type="match status" value="1"/>
</dbReference>
<proteinExistence type="predicted"/>
<keyword evidence="3" id="KW-0547">Nucleotide-binding</keyword>
<protein>
    <submittedName>
        <fullName evidence="3">ATP-binding protein</fullName>
    </submittedName>
</protein>
<reference evidence="3 4" key="1">
    <citation type="submission" date="2020-06" db="EMBL/GenBank/DDBJ databases">
        <title>Genome mining for natural products.</title>
        <authorList>
            <person name="Zhang B."/>
            <person name="Shi J."/>
            <person name="Ge H."/>
        </authorList>
    </citation>
    <scope>NUCLEOTIDE SEQUENCE [LARGE SCALE GENOMIC DNA]</scope>
    <source>
        <strain evidence="3 4">NA02069</strain>
    </source>
</reference>
<keyword evidence="3" id="KW-0067">ATP-binding</keyword>
<evidence type="ECO:0000259" key="2">
    <source>
        <dbReference type="Pfam" id="PF13581"/>
    </source>
</evidence>
<keyword evidence="1" id="KW-0418">Kinase</keyword>
<keyword evidence="1" id="KW-0808">Transferase</keyword>
<dbReference type="Proteomes" id="UP000509418">
    <property type="component" value="Chromosome"/>
</dbReference>
<dbReference type="CDD" id="cd16936">
    <property type="entry name" value="HATPase_RsbW-like"/>
    <property type="match status" value="1"/>
</dbReference>
<dbReference type="InterPro" id="IPR050267">
    <property type="entry name" value="Anti-sigma-factor_SerPK"/>
</dbReference>
<dbReference type="Gene3D" id="3.30.565.10">
    <property type="entry name" value="Histidine kinase-like ATPase, C-terminal domain"/>
    <property type="match status" value="1"/>
</dbReference>
<dbReference type="EMBL" id="CP056041">
    <property type="protein sequence ID" value="QKZ18385.1"/>
    <property type="molecule type" value="Genomic_DNA"/>
</dbReference>
<dbReference type="InterPro" id="IPR036890">
    <property type="entry name" value="HATPase_C_sf"/>
</dbReference>
<keyword evidence="1" id="KW-0723">Serine/threonine-protein kinase</keyword>
<organism evidence="3 4">
    <name type="scientific">Streptomyces chartreusis</name>
    <dbReference type="NCBI Taxonomy" id="1969"/>
    <lineage>
        <taxon>Bacteria</taxon>
        <taxon>Bacillati</taxon>
        <taxon>Actinomycetota</taxon>
        <taxon>Actinomycetes</taxon>
        <taxon>Kitasatosporales</taxon>
        <taxon>Streptomycetaceae</taxon>
        <taxon>Streptomyces</taxon>
    </lineage>
</organism>
<accession>A0A7H8T4E8</accession>
<dbReference type="GO" id="GO:0004674">
    <property type="term" value="F:protein serine/threonine kinase activity"/>
    <property type="evidence" value="ECO:0007669"/>
    <property type="project" value="UniProtKB-KW"/>
</dbReference>
<evidence type="ECO:0000313" key="4">
    <source>
        <dbReference type="Proteomes" id="UP000509418"/>
    </source>
</evidence>
<gene>
    <name evidence="3" type="ORF">HUT05_14045</name>
</gene>
<dbReference type="GO" id="GO:0005524">
    <property type="term" value="F:ATP binding"/>
    <property type="evidence" value="ECO:0007669"/>
    <property type="project" value="UniProtKB-KW"/>
</dbReference>
<evidence type="ECO:0000313" key="3">
    <source>
        <dbReference type="EMBL" id="QKZ18385.1"/>
    </source>
</evidence>
<sequence length="146" mass="15112">MTTTATPPVHETRTTHHVALARSGHAPAVARTITARWLSLCGVPPDTAPDAVLVVSELVTNSVRHTTGPCTLTLTVHETVVDIAVADTSAQLPTMRASSGADENGGRGLALLHRMGARVSVVPTPRGKTVHATVALGAQARHGLVE</sequence>
<dbReference type="PANTHER" id="PTHR35526">
    <property type="entry name" value="ANTI-SIGMA-F FACTOR RSBW-RELATED"/>
    <property type="match status" value="1"/>
</dbReference>
<dbReference type="RefSeq" id="WP_176575325.1">
    <property type="nucleotide sequence ID" value="NZ_CBDRGH010000017.1"/>
</dbReference>
<dbReference type="InterPro" id="IPR003594">
    <property type="entry name" value="HATPase_dom"/>
</dbReference>